<dbReference type="Proteomes" id="UP000593576">
    <property type="component" value="Unassembled WGS sequence"/>
</dbReference>
<keyword evidence="2" id="KW-1185">Reference proteome</keyword>
<dbReference type="OrthoDB" id="1737645at2759"/>
<dbReference type="EMBL" id="JABFAF010000001">
    <property type="protein sequence ID" value="MBA0847561.1"/>
    <property type="molecule type" value="Genomic_DNA"/>
</dbReference>
<sequence length="49" mass="5895">MTAFVYFLLSETTNVLIEQIEKVWRDHWFWKTIVGEVNDEQKAYTQQGT</sequence>
<name>A0A7J9KMF0_GOSSC</name>
<reference evidence="1 2" key="1">
    <citation type="journal article" date="2019" name="Genome Biol. Evol.">
        <title>Insights into the evolution of the New World diploid cottons (Gossypium, subgenus Houzingenia) based on genome sequencing.</title>
        <authorList>
            <person name="Grover C.E."/>
            <person name="Arick M.A. 2nd"/>
            <person name="Thrash A."/>
            <person name="Conover J.L."/>
            <person name="Sanders W.S."/>
            <person name="Peterson D.G."/>
            <person name="Frelichowski J.E."/>
            <person name="Scheffler J.A."/>
            <person name="Scheffler B.E."/>
            <person name="Wendel J.F."/>
        </authorList>
    </citation>
    <scope>NUCLEOTIDE SEQUENCE [LARGE SCALE GENOMIC DNA]</scope>
    <source>
        <strain evidence="1">1</strain>
        <tissue evidence="1">Leaf</tissue>
    </source>
</reference>
<protein>
    <submittedName>
        <fullName evidence="1">Uncharacterized protein</fullName>
    </submittedName>
</protein>
<accession>A0A7J9KMF0</accession>
<dbReference type="AlphaFoldDB" id="A0A7J9KMF0"/>
<comment type="caution">
    <text evidence="1">The sequence shown here is derived from an EMBL/GenBank/DDBJ whole genome shotgun (WGS) entry which is preliminary data.</text>
</comment>
<organism evidence="1 2">
    <name type="scientific">Gossypium schwendimanii</name>
    <name type="common">Cotton</name>
    <dbReference type="NCBI Taxonomy" id="34291"/>
    <lineage>
        <taxon>Eukaryota</taxon>
        <taxon>Viridiplantae</taxon>
        <taxon>Streptophyta</taxon>
        <taxon>Embryophyta</taxon>
        <taxon>Tracheophyta</taxon>
        <taxon>Spermatophyta</taxon>
        <taxon>Magnoliopsida</taxon>
        <taxon>eudicotyledons</taxon>
        <taxon>Gunneridae</taxon>
        <taxon>Pentapetalae</taxon>
        <taxon>rosids</taxon>
        <taxon>malvids</taxon>
        <taxon>Malvales</taxon>
        <taxon>Malvaceae</taxon>
        <taxon>Malvoideae</taxon>
        <taxon>Gossypium</taxon>
    </lineage>
</organism>
<evidence type="ECO:0000313" key="1">
    <source>
        <dbReference type="EMBL" id="MBA0847561.1"/>
    </source>
</evidence>
<evidence type="ECO:0000313" key="2">
    <source>
        <dbReference type="Proteomes" id="UP000593576"/>
    </source>
</evidence>
<gene>
    <name evidence="1" type="ORF">Goshw_019828</name>
</gene>
<proteinExistence type="predicted"/>